<accession>A0A556REZ1</accession>
<evidence type="ECO:0000313" key="3">
    <source>
        <dbReference type="Proteomes" id="UP000319138"/>
    </source>
</evidence>
<evidence type="ECO:0000313" key="2">
    <source>
        <dbReference type="EMBL" id="TSJ87452.1"/>
    </source>
</evidence>
<feature type="domain" description="RHS protein conserved region" evidence="1">
    <location>
        <begin position="91"/>
        <end position="126"/>
    </location>
</feature>
<dbReference type="AlphaFoldDB" id="A0A556REZ1"/>
<gene>
    <name evidence="2" type="ORF">FPQ14_12315</name>
</gene>
<reference evidence="2 3" key="1">
    <citation type="submission" date="2019-07" db="EMBL/GenBank/DDBJ databases">
        <title>Gilliamella genomes.</title>
        <authorList>
            <person name="Zheng H."/>
        </authorList>
    </citation>
    <scope>NUCLEOTIDE SEQUENCE [LARGE SCALE GENOMIC DNA]</scope>
    <source>
        <strain evidence="2 3">W8131</strain>
    </source>
</reference>
<protein>
    <recommendedName>
        <fullName evidence="1">RHS protein conserved region domain-containing protein</fullName>
    </recommendedName>
</protein>
<evidence type="ECO:0000259" key="1">
    <source>
        <dbReference type="Pfam" id="PF03527"/>
    </source>
</evidence>
<dbReference type="EMBL" id="VMHL01000008">
    <property type="protein sequence ID" value="TSJ87452.1"/>
    <property type="molecule type" value="Genomic_DNA"/>
</dbReference>
<dbReference type="InterPro" id="IPR001826">
    <property type="entry name" value="RHS"/>
</dbReference>
<organism evidence="2 3">
    <name type="scientific">Gilliamella apicola</name>
    <dbReference type="NCBI Taxonomy" id="1196095"/>
    <lineage>
        <taxon>Bacteria</taxon>
        <taxon>Pseudomonadati</taxon>
        <taxon>Pseudomonadota</taxon>
        <taxon>Gammaproteobacteria</taxon>
        <taxon>Orbales</taxon>
        <taxon>Orbaceae</taxon>
        <taxon>Gilliamella</taxon>
    </lineage>
</organism>
<dbReference type="Pfam" id="PF03527">
    <property type="entry name" value="RHS"/>
    <property type="match status" value="1"/>
</dbReference>
<proteinExistence type="predicted"/>
<feature type="non-terminal residue" evidence="2">
    <location>
        <position position="127"/>
    </location>
</feature>
<comment type="caution">
    <text evidence="2">The sequence shown here is derived from an EMBL/GenBank/DDBJ whole genome shotgun (WGS) entry which is preliminary data.</text>
</comment>
<dbReference type="Gene3D" id="2.180.10.10">
    <property type="entry name" value="RHS repeat-associated core"/>
    <property type="match status" value="1"/>
</dbReference>
<sequence length="127" mass="15287">MNNNLHYPFLILLFEDILTFQYLRRPGRRIGKHQIDRESKPYNRTRFLWDGLRMIQETGSNHPTSLYIYTDQNSYEPLARIDTDGNQEQHIRYFHTDQNGCPEELTDANGKILWECSFQLWGKRIHE</sequence>
<dbReference type="RefSeq" id="WP_186278137.1">
    <property type="nucleotide sequence ID" value="NZ_VMHL01000008.1"/>
</dbReference>
<dbReference type="Proteomes" id="UP000319138">
    <property type="component" value="Unassembled WGS sequence"/>
</dbReference>
<name>A0A556REZ1_9GAMM</name>